<protein>
    <submittedName>
        <fullName evidence="1">Uncharacterized protein</fullName>
    </submittedName>
</protein>
<evidence type="ECO:0000313" key="1">
    <source>
        <dbReference type="EMBL" id="QTA86820.1"/>
    </source>
</evidence>
<organism evidence="1 2">
    <name type="scientific">Desulfonema magnum</name>
    <dbReference type="NCBI Taxonomy" id="45655"/>
    <lineage>
        <taxon>Bacteria</taxon>
        <taxon>Pseudomonadati</taxon>
        <taxon>Thermodesulfobacteriota</taxon>
        <taxon>Desulfobacteria</taxon>
        <taxon>Desulfobacterales</taxon>
        <taxon>Desulfococcaceae</taxon>
        <taxon>Desulfonema</taxon>
    </lineage>
</organism>
<dbReference type="EMBL" id="CP061800">
    <property type="protein sequence ID" value="QTA86820.1"/>
    <property type="molecule type" value="Genomic_DNA"/>
</dbReference>
<evidence type="ECO:0000313" key="2">
    <source>
        <dbReference type="Proteomes" id="UP000663722"/>
    </source>
</evidence>
<dbReference type="Proteomes" id="UP000663722">
    <property type="component" value="Chromosome"/>
</dbReference>
<keyword evidence="2" id="KW-1185">Reference proteome</keyword>
<name>A0A975GMN0_9BACT</name>
<proteinExistence type="predicted"/>
<dbReference type="AlphaFoldDB" id="A0A975GMN0"/>
<reference evidence="1" key="1">
    <citation type="journal article" date="2021" name="Microb. Physiol.">
        <title>Proteogenomic Insights into the Physiology of Marine, Sulfate-Reducing, Filamentous Desulfonema limicola and Desulfonema magnum.</title>
        <authorList>
            <person name="Schnaars V."/>
            <person name="Wohlbrand L."/>
            <person name="Scheve S."/>
            <person name="Hinrichs C."/>
            <person name="Reinhardt R."/>
            <person name="Rabus R."/>
        </authorList>
    </citation>
    <scope>NUCLEOTIDE SEQUENCE</scope>
    <source>
        <strain evidence="1">4be13</strain>
    </source>
</reference>
<gene>
    <name evidence="1" type="ORF">dnm_028440</name>
</gene>
<accession>A0A975GMN0</accession>
<sequence>MLQICCPHGAWPASPKSIIIRKYFQTKNPGFQNVFSR</sequence>
<dbReference type="KEGG" id="dmm:dnm_028440"/>